<evidence type="ECO:0000259" key="2">
    <source>
        <dbReference type="Pfam" id="PF16220"/>
    </source>
</evidence>
<keyword evidence="4" id="KW-1185">Reference proteome</keyword>
<dbReference type="RefSeq" id="WP_260720113.1">
    <property type="nucleotide sequence ID" value="NZ_CP104377.1"/>
</dbReference>
<proteinExistence type="predicted"/>
<gene>
    <name evidence="3" type="ORF">N4T19_09920</name>
</gene>
<feature type="domain" description="FecR N-terminal" evidence="2">
    <location>
        <begin position="38"/>
        <end position="76"/>
    </location>
</feature>
<dbReference type="InterPro" id="IPR032623">
    <property type="entry name" value="FecR_N"/>
</dbReference>
<dbReference type="InterPro" id="IPR006860">
    <property type="entry name" value="FecR"/>
</dbReference>
<sequence length="384" mass="40567">MSRFSTSPSRACAPSVDEAAEQRALQAFFGDQDAVDVQAAQWHTRQEQGLSAGEQAALAQWLQASAAHAQAWARIDAGVASLRALPTAAVAQWRASQAASPPAAAAAVPRSAPASAPAPAKPAPVRPLTWLQALLPGPRGLALCAVLLVALGLGWQQWMQPVYSAHYVVQRGQHQSLQLPDGTTLELDAETEAQVRLYRDRREVQLAHGQAMFIVAPDASKPFEVQAGPARVSVVGTRFAVRYRQDGVDAGQVRVEVQEGRVRVAAVHSPATALLLGAGQTTQVAGDGLLAPVGSVAPDSVGLWRKGLLRFDHTPLAQALQEMERYGPTGLMVRDPAVAALPLGGSYATARPAELAHMLTLVLPVRLVPGTEGRAEIVAKSEKK</sequence>
<dbReference type="Gene3D" id="2.60.120.1440">
    <property type="match status" value="1"/>
</dbReference>
<dbReference type="Pfam" id="PF04773">
    <property type="entry name" value="FecR"/>
    <property type="match status" value="1"/>
</dbReference>
<dbReference type="PANTHER" id="PTHR30273:SF2">
    <property type="entry name" value="PROTEIN FECR"/>
    <property type="match status" value="1"/>
</dbReference>
<dbReference type="Pfam" id="PF16220">
    <property type="entry name" value="DUF4880"/>
    <property type="match status" value="1"/>
</dbReference>
<accession>A0ABY6A611</accession>
<protein>
    <submittedName>
        <fullName evidence="3">FecR domain-containing protein</fullName>
    </submittedName>
</protein>
<dbReference type="InterPro" id="IPR012373">
    <property type="entry name" value="Ferrdict_sens_TM"/>
</dbReference>
<reference evidence="3" key="1">
    <citation type="submission" date="2022-09" db="EMBL/GenBank/DDBJ databases">
        <title>Bacterial diversity in gut of crayfish and pufferfish.</title>
        <authorList>
            <person name="Huang Y."/>
        </authorList>
    </citation>
    <scope>NUCLEOTIDE SEQUENCE</scope>
    <source>
        <strain evidence="3">PR12</strain>
    </source>
</reference>
<evidence type="ECO:0000313" key="4">
    <source>
        <dbReference type="Proteomes" id="UP001058290"/>
    </source>
</evidence>
<name>A0ABY6A611_9BURK</name>
<dbReference type="Proteomes" id="UP001058290">
    <property type="component" value="Chromosome"/>
</dbReference>
<dbReference type="PANTHER" id="PTHR30273">
    <property type="entry name" value="PERIPLASMIC SIGNAL SENSOR AND SIGMA FACTOR ACTIVATOR FECR-RELATED"/>
    <property type="match status" value="1"/>
</dbReference>
<organism evidence="3 4">
    <name type="scientific">Comamonas squillarum</name>
    <dbReference type="NCBI Taxonomy" id="2977320"/>
    <lineage>
        <taxon>Bacteria</taxon>
        <taxon>Pseudomonadati</taxon>
        <taxon>Pseudomonadota</taxon>
        <taxon>Betaproteobacteria</taxon>
        <taxon>Burkholderiales</taxon>
        <taxon>Comamonadaceae</taxon>
        <taxon>Comamonas</taxon>
    </lineage>
</organism>
<evidence type="ECO:0000313" key="3">
    <source>
        <dbReference type="EMBL" id="UXC20399.1"/>
    </source>
</evidence>
<feature type="domain" description="FecR protein" evidence="1">
    <location>
        <begin position="167"/>
        <end position="263"/>
    </location>
</feature>
<dbReference type="PIRSF" id="PIRSF018266">
    <property type="entry name" value="FecR"/>
    <property type="match status" value="1"/>
</dbReference>
<evidence type="ECO:0000259" key="1">
    <source>
        <dbReference type="Pfam" id="PF04773"/>
    </source>
</evidence>
<dbReference type="EMBL" id="CP104377">
    <property type="protein sequence ID" value="UXC20399.1"/>
    <property type="molecule type" value="Genomic_DNA"/>
</dbReference>